<feature type="region of interest" description="Disordered" evidence="1">
    <location>
        <begin position="35"/>
        <end position="57"/>
    </location>
</feature>
<name>A0A1S7TTD0_9HYPH</name>
<evidence type="ECO:0000313" key="3">
    <source>
        <dbReference type="Proteomes" id="UP000192140"/>
    </source>
</evidence>
<accession>A0A1S7TTD0</accession>
<protein>
    <submittedName>
        <fullName evidence="2">Uncharacterized protein</fullName>
    </submittedName>
</protein>
<sequence>MTWTMVEVLEVLSPCFRKALSMLLSEQLTKDTPWLSSFPTSPMPMMRSPPRACPKRR</sequence>
<evidence type="ECO:0000256" key="1">
    <source>
        <dbReference type="SAM" id="MobiDB-lite"/>
    </source>
</evidence>
<proteinExistence type="predicted"/>
<keyword evidence="3" id="KW-1185">Reference proteome</keyword>
<gene>
    <name evidence="2" type="ORF">AGR7A_Lc10285</name>
</gene>
<organism evidence="2 3">
    <name type="scientific">Agrobacterium deltaense NCPPB 1641</name>
    <dbReference type="NCBI Taxonomy" id="1183425"/>
    <lineage>
        <taxon>Bacteria</taxon>
        <taxon>Pseudomonadati</taxon>
        <taxon>Pseudomonadota</taxon>
        <taxon>Alphaproteobacteria</taxon>
        <taxon>Hyphomicrobiales</taxon>
        <taxon>Rhizobiaceae</taxon>
        <taxon>Rhizobium/Agrobacterium group</taxon>
        <taxon>Agrobacterium</taxon>
    </lineage>
</organism>
<comment type="caution">
    <text evidence="2">The sequence shown here is derived from an EMBL/GenBank/DDBJ whole genome shotgun (WGS) entry which is preliminary data.</text>
</comment>
<feature type="compositionally biased region" description="Low complexity" evidence="1">
    <location>
        <begin position="36"/>
        <end position="50"/>
    </location>
</feature>
<dbReference type="Proteomes" id="UP000192140">
    <property type="component" value="Unassembled WGS sequence"/>
</dbReference>
<dbReference type="EMBL" id="FCNP01000030">
    <property type="protein sequence ID" value="CVI57590.1"/>
    <property type="molecule type" value="Genomic_DNA"/>
</dbReference>
<evidence type="ECO:0000313" key="2">
    <source>
        <dbReference type="EMBL" id="CVI57590.1"/>
    </source>
</evidence>
<reference evidence="2" key="1">
    <citation type="submission" date="2016-01" db="EMBL/GenBank/DDBJ databases">
        <authorList>
            <person name="Regsiter A."/>
            <person name="william w."/>
        </authorList>
    </citation>
    <scope>NUCLEOTIDE SEQUENCE</scope>
    <source>
        <strain evidence="2">NCPPB 1641</strain>
    </source>
</reference>
<dbReference type="AlphaFoldDB" id="A0A1S7TTD0"/>